<evidence type="ECO:0000256" key="1">
    <source>
        <dbReference type="SAM" id="Phobius"/>
    </source>
</evidence>
<keyword evidence="1" id="KW-1133">Transmembrane helix</keyword>
<sequence>MERSVCNRNCWILGAIAGVVVLLFTSGIGELGLAGGLFLGLITFALFGALMVWLVCGTRPDLFEGDDGMTGLDWEREAVEHQPTAMLVSASLGPEPVTSATQMPIMAGAMPAPRPTPAPVTASELQPDDLRRIKGVGEKLSVWLNENGVTRFDQIAAWDDAAVAEFAHRLGRMGGRIEADDWVGQARLLARGGETEHSRLVDRGEST</sequence>
<feature type="transmembrane region" description="Helical" evidence="1">
    <location>
        <begin position="12"/>
        <end position="29"/>
    </location>
</feature>
<dbReference type="EMBL" id="JAVQLW010000001">
    <property type="protein sequence ID" value="MDS9467402.1"/>
    <property type="molecule type" value="Genomic_DNA"/>
</dbReference>
<organism evidence="2 3">
    <name type="scientific">Paracoccus aurantius</name>
    <dbReference type="NCBI Taxonomy" id="3073814"/>
    <lineage>
        <taxon>Bacteria</taxon>
        <taxon>Pseudomonadati</taxon>
        <taxon>Pseudomonadota</taxon>
        <taxon>Alphaproteobacteria</taxon>
        <taxon>Rhodobacterales</taxon>
        <taxon>Paracoccaceae</taxon>
        <taxon>Paracoccus</taxon>
    </lineage>
</organism>
<accession>A0ABU2HRL0</accession>
<keyword evidence="3" id="KW-1185">Reference proteome</keyword>
<dbReference type="RefSeq" id="WP_311159577.1">
    <property type="nucleotide sequence ID" value="NZ_JAVQLW010000001.1"/>
</dbReference>
<evidence type="ECO:0008006" key="4">
    <source>
        <dbReference type="Google" id="ProtNLM"/>
    </source>
</evidence>
<dbReference type="Proteomes" id="UP001269144">
    <property type="component" value="Unassembled WGS sequence"/>
</dbReference>
<name>A0ABU2HRL0_9RHOB</name>
<keyword evidence="1" id="KW-0472">Membrane</keyword>
<dbReference type="Gene3D" id="1.10.150.20">
    <property type="entry name" value="5' to 3' exonuclease, C-terminal subdomain"/>
    <property type="match status" value="1"/>
</dbReference>
<comment type="caution">
    <text evidence="2">The sequence shown here is derived from an EMBL/GenBank/DDBJ whole genome shotgun (WGS) entry which is preliminary data.</text>
</comment>
<protein>
    <recommendedName>
        <fullName evidence="4">Flap endonuclease-1-like 5' DNA nuclease</fullName>
    </recommendedName>
</protein>
<keyword evidence="1" id="KW-0812">Transmembrane</keyword>
<evidence type="ECO:0000313" key="2">
    <source>
        <dbReference type="EMBL" id="MDS9467402.1"/>
    </source>
</evidence>
<proteinExistence type="predicted"/>
<reference evidence="3" key="1">
    <citation type="submission" date="2023-07" db="EMBL/GenBank/DDBJ databases">
        <title>Paracoccus sp. MBLB3053 whole genome sequence.</title>
        <authorList>
            <person name="Hwang C.Y."/>
            <person name="Cho E.-S."/>
            <person name="Seo M.-J."/>
        </authorList>
    </citation>
    <scope>NUCLEOTIDE SEQUENCE [LARGE SCALE GENOMIC DNA]</scope>
    <source>
        <strain evidence="3">MBLB3053</strain>
    </source>
</reference>
<evidence type="ECO:0000313" key="3">
    <source>
        <dbReference type="Proteomes" id="UP001269144"/>
    </source>
</evidence>
<gene>
    <name evidence="2" type="ORF">RGQ15_07425</name>
</gene>
<feature type="transmembrane region" description="Helical" evidence="1">
    <location>
        <begin position="35"/>
        <end position="56"/>
    </location>
</feature>